<dbReference type="PANTHER" id="PTHR33144">
    <property type="entry name" value="OS10G0409366 PROTEIN-RELATED"/>
    <property type="match status" value="1"/>
</dbReference>
<dbReference type="PANTHER" id="PTHR33144:SF46">
    <property type="entry name" value="OS04G0610000 PROTEIN"/>
    <property type="match status" value="1"/>
</dbReference>
<sequence>MPEGEQIEVGFNEYNQPNDGKTKDLVGFLGSLARTPNQLPIDMGDWREFPTETKEEIWKLIKKKFKVNDDTKDTLKSLGKKWRDWKSNLKKKYYDLDPDSADALPIEQLESRVNAHQWRNLV</sequence>
<dbReference type="Proteomes" id="UP000607653">
    <property type="component" value="Unassembled WGS sequence"/>
</dbReference>
<comment type="caution">
    <text evidence="1">The sequence shown here is derived from an EMBL/GenBank/DDBJ whole genome shotgun (WGS) entry which is preliminary data.</text>
</comment>
<dbReference type="EMBL" id="DUZY01000004">
    <property type="protein sequence ID" value="DAD37912.1"/>
    <property type="molecule type" value="Genomic_DNA"/>
</dbReference>
<evidence type="ECO:0008006" key="3">
    <source>
        <dbReference type="Google" id="ProtNLM"/>
    </source>
</evidence>
<dbReference type="AlphaFoldDB" id="A0A822YZ01"/>
<protein>
    <recommendedName>
        <fullName evidence="3">L10-interacting MYB domain-containing protein-like</fullName>
    </recommendedName>
</protein>
<reference evidence="1 2" key="1">
    <citation type="journal article" date="2020" name="Mol. Biol. Evol.">
        <title>Distinct Expression and Methylation Patterns for Genes with Different Fates following a Single Whole-Genome Duplication in Flowering Plants.</title>
        <authorList>
            <person name="Shi T."/>
            <person name="Rahmani R.S."/>
            <person name="Gugger P.F."/>
            <person name="Wang M."/>
            <person name="Li H."/>
            <person name="Zhang Y."/>
            <person name="Li Z."/>
            <person name="Wang Q."/>
            <person name="Van de Peer Y."/>
            <person name="Marchal K."/>
            <person name="Chen J."/>
        </authorList>
    </citation>
    <scope>NUCLEOTIDE SEQUENCE [LARGE SCALE GENOMIC DNA]</scope>
    <source>
        <tissue evidence="1">Leaf</tissue>
    </source>
</reference>
<keyword evidence="2" id="KW-1185">Reference proteome</keyword>
<accession>A0A822YZ01</accession>
<evidence type="ECO:0000313" key="1">
    <source>
        <dbReference type="EMBL" id="DAD37912.1"/>
    </source>
</evidence>
<proteinExistence type="predicted"/>
<evidence type="ECO:0000313" key="2">
    <source>
        <dbReference type="Proteomes" id="UP000607653"/>
    </source>
</evidence>
<gene>
    <name evidence="1" type="ORF">HUJ06_008553</name>
</gene>
<organism evidence="1 2">
    <name type="scientific">Nelumbo nucifera</name>
    <name type="common">Sacred lotus</name>
    <dbReference type="NCBI Taxonomy" id="4432"/>
    <lineage>
        <taxon>Eukaryota</taxon>
        <taxon>Viridiplantae</taxon>
        <taxon>Streptophyta</taxon>
        <taxon>Embryophyta</taxon>
        <taxon>Tracheophyta</taxon>
        <taxon>Spermatophyta</taxon>
        <taxon>Magnoliopsida</taxon>
        <taxon>Proteales</taxon>
        <taxon>Nelumbonaceae</taxon>
        <taxon>Nelumbo</taxon>
    </lineage>
</organism>
<name>A0A822YZ01_NELNU</name>